<dbReference type="InterPro" id="IPR029492">
    <property type="entry name" value="DUF4435"/>
</dbReference>
<dbReference type="EMBL" id="QRMN01000013">
    <property type="protein sequence ID" value="RHJ78183.1"/>
    <property type="molecule type" value="Genomic_DNA"/>
</dbReference>
<name>A0A174FQL2_PHOVU</name>
<dbReference type="Proteomes" id="UP000095333">
    <property type="component" value="Unassembled WGS sequence"/>
</dbReference>
<dbReference type="Proteomes" id="UP000283958">
    <property type="component" value="Unassembled WGS sequence"/>
</dbReference>
<keyword evidence="2" id="KW-0067">ATP-binding</keyword>
<evidence type="ECO:0000313" key="7">
    <source>
        <dbReference type="EMBL" id="RHJ78183.1"/>
    </source>
</evidence>
<evidence type="ECO:0000313" key="12">
    <source>
        <dbReference type="Proteomes" id="UP000433382"/>
    </source>
</evidence>
<evidence type="ECO:0000313" key="6">
    <source>
        <dbReference type="EMBL" id="RGJ91811.1"/>
    </source>
</evidence>
<dbReference type="RefSeq" id="WP_008671304.1">
    <property type="nucleotide sequence ID" value="NZ_CAXSKM010000013.1"/>
</dbReference>
<dbReference type="EMBL" id="QSPP01000002">
    <property type="protein sequence ID" value="RGJ91811.1"/>
    <property type="molecule type" value="Genomic_DNA"/>
</dbReference>
<evidence type="ECO:0000313" key="8">
    <source>
        <dbReference type="Proteomes" id="UP000095333"/>
    </source>
</evidence>
<dbReference type="Proteomes" id="UP000260640">
    <property type="component" value="Unassembled WGS sequence"/>
</dbReference>
<organism evidence="2 8">
    <name type="scientific">Phocaeicola vulgatus</name>
    <name type="common">Bacteroides vulgatus</name>
    <dbReference type="NCBI Taxonomy" id="821"/>
    <lineage>
        <taxon>Bacteria</taxon>
        <taxon>Pseudomonadati</taxon>
        <taxon>Bacteroidota</taxon>
        <taxon>Bacteroidia</taxon>
        <taxon>Bacteroidales</taxon>
        <taxon>Bacteroidaceae</taxon>
        <taxon>Phocaeicola</taxon>
    </lineage>
</organism>
<evidence type="ECO:0000313" key="2">
    <source>
        <dbReference type="EMBL" id="CUO51136.1"/>
    </source>
</evidence>
<evidence type="ECO:0000313" key="11">
    <source>
        <dbReference type="Proteomes" id="UP000326091"/>
    </source>
</evidence>
<dbReference type="EMBL" id="CP043529">
    <property type="protein sequence ID" value="QEW35950.1"/>
    <property type="molecule type" value="Genomic_DNA"/>
</dbReference>
<dbReference type="EMBL" id="WDAL01000020">
    <property type="protein sequence ID" value="KAB6635143.1"/>
    <property type="molecule type" value="Genomic_DNA"/>
</dbReference>
<dbReference type="AlphaFoldDB" id="A0A174FQL2"/>
<evidence type="ECO:0000313" key="10">
    <source>
        <dbReference type="Proteomes" id="UP000283958"/>
    </source>
</evidence>
<evidence type="ECO:0000313" key="9">
    <source>
        <dbReference type="Proteomes" id="UP000260640"/>
    </source>
</evidence>
<reference evidence="9 10" key="2">
    <citation type="submission" date="2018-08" db="EMBL/GenBank/DDBJ databases">
        <title>A genome reference for cultivated species of the human gut microbiota.</title>
        <authorList>
            <person name="Zou Y."/>
            <person name="Xue W."/>
            <person name="Luo G."/>
        </authorList>
    </citation>
    <scope>NUCLEOTIDE SEQUENCE [LARGE SCALE GENOMIC DNA]</scope>
    <source>
        <strain evidence="7 10">AM09-18</strain>
        <strain evidence="6 9">TM05-16</strain>
    </source>
</reference>
<evidence type="ECO:0000313" key="5">
    <source>
        <dbReference type="EMBL" id="QEW35950.1"/>
    </source>
</evidence>
<dbReference type="Proteomes" id="UP000326091">
    <property type="component" value="Chromosome"/>
</dbReference>
<evidence type="ECO:0000259" key="1">
    <source>
        <dbReference type="Pfam" id="PF14491"/>
    </source>
</evidence>
<dbReference type="EMBL" id="CYZI01000011">
    <property type="protein sequence ID" value="CUO51136.1"/>
    <property type="molecule type" value="Genomic_DNA"/>
</dbReference>
<evidence type="ECO:0000313" key="3">
    <source>
        <dbReference type="EMBL" id="KAB3571160.1"/>
    </source>
</evidence>
<dbReference type="GO" id="GO:0005524">
    <property type="term" value="F:ATP binding"/>
    <property type="evidence" value="ECO:0007669"/>
    <property type="project" value="UniProtKB-KW"/>
</dbReference>
<protein>
    <submittedName>
        <fullName evidence="2">ABC transporter ATP-binding protein</fullName>
    </submittedName>
    <submittedName>
        <fullName evidence="3">DUF4435 domain-containing protein</fullName>
    </submittedName>
</protein>
<reference evidence="5 11" key="4">
    <citation type="submission" date="2019-09" db="EMBL/GenBank/DDBJ databases">
        <title>Commensal-derived Metabolites Govern Vibrio cholerae Pathogenesis in Host.</title>
        <authorList>
            <person name="Yoon S.S."/>
            <person name="Yoon M.Y."/>
        </authorList>
    </citation>
    <scope>NUCLEOTIDE SEQUENCE [LARGE SCALE GENOMIC DNA]</scope>
    <source>
        <strain evidence="5 11">VIC01</strain>
    </source>
</reference>
<dbReference type="EMBL" id="WCZM01000013">
    <property type="protein sequence ID" value="KAB3571160.1"/>
    <property type="molecule type" value="Genomic_DNA"/>
</dbReference>
<reference evidence="2 8" key="1">
    <citation type="submission" date="2015-09" db="EMBL/GenBank/DDBJ databases">
        <authorList>
            <consortium name="Pathogen Informatics"/>
        </authorList>
    </citation>
    <scope>NUCLEOTIDE SEQUENCE [LARGE SCALE GENOMIC DNA]</scope>
    <source>
        <strain evidence="2 8">2789STDY5834842</strain>
    </source>
</reference>
<gene>
    <name evidence="7" type="ORF">DW105_07495</name>
    <name evidence="6" type="ORF">DXD46_01705</name>
    <name evidence="2" type="ORF">ERS852457_02156</name>
    <name evidence="3" type="ORF">GAY01_10110</name>
    <name evidence="4" type="ORF">GAY12_11310</name>
    <name evidence="5" type="ORF">VIC01_01454</name>
</gene>
<dbReference type="Proteomes" id="UP000462015">
    <property type="component" value="Unassembled WGS sequence"/>
</dbReference>
<reference evidence="12 13" key="3">
    <citation type="journal article" date="2019" name="Nat. Med.">
        <title>A library of human gut bacterial isolates paired with longitudinal multiomics data enables mechanistic microbiome research.</title>
        <authorList>
            <person name="Poyet M."/>
            <person name="Groussin M."/>
            <person name="Gibbons S.M."/>
            <person name="Avila-Pacheco J."/>
            <person name="Jiang X."/>
            <person name="Kearney S.M."/>
            <person name="Perrotta A.R."/>
            <person name="Berdy B."/>
            <person name="Zhao S."/>
            <person name="Lieberman T.D."/>
            <person name="Swanson P.K."/>
            <person name="Smith M."/>
            <person name="Roesemann S."/>
            <person name="Alexander J.E."/>
            <person name="Rich S.A."/>
            <person name="Livny J."/>
            <person name="Vlamakis H."/>
            <person name="Clish C."/>
            <person name="Bullock K."/>
            <person name="Deik A."/>
            <person name="Scott J."/>
            <person name="Pierce K.A."/>
            <person name="Xavier R.J."/>
            <person name="Alm E.J."/>
        </authorList>
    </citation>
    <scope>NUCLEOTIDE SEQUENCE [LARGE SCALE GENOMIC DNA]</scope>
    <source>
        <strain evidence="3 12">BIOML-A73</strain>
        <strain evidence="4 13">BIOML-A98</strain>
    </source>
</reference>
<keyword evidence="2" id="KW-0547">Nucleotide-binding</keyword>
<dbReference type="Proteomes" id="UP000433382">
    <property type="component" value="Unassembled WGS sequence"/>
</dbReference>
<proteinExistence type="predicted"/>
<evidence type="ECO:0000313" key="13">
    <source>
        <dbReference type="Proteomes" id="UP000462015"/>
    </source>
</evidence>
<feature type="domain" description="DUF4435" evidence="1">
    <location>
        <begin position="28"/>
        <end position="255"/>
    </location>
</feature>
<accession>A0A174FQL2</accession>
<evidence type="ECO:0000313" key="4">
    <source>
        <dbReference type="EMBL" id="KAB6635143.1"/>
    </source>
</evidence>
<sequence length="294" mass="34436">MAVDKHVFFKDVAKRLAASTLLYKVDSVVHVEDKDDIWFWEQLLLKYRPGRYKFKPATMNEKGNRTAGCAQCLKYKGFLSQKFFICIDSDLRRLAGEDISAVDGILQTYTYSWENHCAFAAKLQRSFTDHKQNGFDFTLFLEQYSAIVYEPFLLMLYQERNGLTSFNRDRFRQCISLQYRKEDEQSNGKQFLERLSFQLLEKTKDIIDNCGFDFNKESAYYATLGMKKENAYLYVRGHCLYNSLVSMGSKLCEDTAVDFEQNILKPVLAFEEYDEISEIKKDILLLKTLRKDLS</sequence>
<dbReference type="Pfam" id="PF14491">
    <property type="entry name" value="DUF4435"/>
    <property type="match status" value="1"/>
</dbReference>